<dbReference type="Proteomes" id="UP000257109">
    <property type="component" value="Unassembled WGS sequence"/>
</dbReference>
<dbReference type="InterPro" id="IPR000477">
    <property type="entry name" value="RT_dom"/>
</dbReference>
<protein>
    <recommendedName>
        <fullName evidence="1">Reverse transcriptase domain-containing protein</fullName>
    </recommendedName>
</protein>
<dbReference type="InterPro" id="IPR043128">
    <property type="entry name" value="Rev_trsase/Diguanyl_cyclase"/>
</dbReference>
<keyword evidence="3" id="KW-1185">Reference proteome</keyword>
<evidence type="ECO:0000259" key="1">
    <source>
        <dbReference type="Pfam" id="PF00078"/>
    </source>
</evidence>
<feature type="domain" description="Reverse transcriptase" evidence="1">
    <location>
        <begin position="88"/>
        <end position="155"/>
    </location>
</feature>
<dbReference type="InterPro" id="IPR053134">
    <property type="entry name" value="RNA-dir_DNA_polymerase"/>
</dbReference>
<feature type="non-terminal residue" evidence="2">
    <location>
        <position position="1"/>
    </location>
</feature>
<organism evidence="2 3">
    <name type="scientific">Mucuna pruriens</name>
    <name type="common">Velvet bean</name>
    <name type="synonym">Dolichos pruriens</name>
    <dbReference type="NCBI Taxonomy" id="157652"/>
    <lineage>
        <taxon>Eukaryota</taxon>
        <taxon>Viridiplantae</taxon>
        <taxon>Streptophyta</taxon>
        <taxon>Embryophyta</taxon>
        <taxon>Tracheophyta</taxon>
        <taxon>Spermatophyta</taxon>
        <taxon>Magnoliopsida</taxon>
        <taxon>eudicotyledons</taxon>
        <taxon>Gunneridae</taxon>
        <taxon>Pentapetalae</taxon>
        <taxon>rosids</taxon>
        <taxon>fabids</taxon>
        <taxon>Fabales</taxon>
        <taxon>Fabaceae</taxon>
        <taxon>Papilionoideae</taxon>
        <taxon>50 kb inversion clade</taxon>
        <taxon>NPAAA clade</taxon>
        <taxon>indigoferoid/millettioid clade</taxon>
        <taxon>Phaseoleae</taxon>
        <taxon>Mucuna</taxon>
    </lineage>
</organism>
<comment type="caution">
    <text evidence="2">The sequence shown here is derived from an EMBL/GenBank/DDBJ whole genome shotgun (WGS) entry which is preliminary data.</text>
</comment>
<accession>A0A371H5W1</accession>
<dbReference type="InterPro" id="IPR043502">
    <property type="entry name" value="DNA/RNA_pol_sf"/>
</dbReference>
<dbReference type="SUPFAM" id="SSF56672">
    <property type="entry name" value="DNA/RNA polymerases"/>
    <property type="match status" value="1"/>
</dbReference>
<dbReference type="PANTHER" id="PTHR24559:SF457">
    <property type="entry name" value="RNA-DIRECTED DNA POLYMERASE HOMOLOG"/>
    <property type="match status" value="1"/>
</dbReference>
<proteinExistence type="predicted"/>
<sequence>MLKGVELPKGYNFHPSKNVNHTDYARSCYWEHARAILSGSNKCYITTNYELIKQWMALKIKEEVEKQWNAGFLAIAEYPQWVANIVLIPKKDGKVRMYVDYRDLNKASPKDNFSLPHIDMLVDNTAQHAFFSFMDGFSYYNQIQMALEDREKNLHHHLGYFLLQNTGTTFGGPEEAIRKTLKVQTQVKPGQMHIWSKVGKAARILEHLAYHPVSDYQPLLPKFPDEHIVTIAKIEPESDEWTLWFDGAFNLLGNGIRAVWPLQKTNASLSRLGLVLTAPTTW</sequence>
<gene>
    <name evidence="2" type="ORF">CR513_18940</name>
</gene>
<dbReference type="Pfam" id="PF00078">
    <property type="entry name" value="RVT_1"/>
    <property type="match status" value="1"/>
</dbReference>
<dbReference type="AlphaFoldDB" id="A0A371H5W1"/>
<dbReference type="EMBL" id="QJKJ01003497">
    <property type="protein sequence ID" value="RDX98171.1"/>
    <property type="molecule type" value="Genomic_DNA"/>
</dbReference>
<name>A0A371H5W1_MUCPR</name>
<dbReference type="Gene3D" id="3.30.70.270">
    <property type="match status" value="1"/>
</dbReference>
<dbReference type="Gene3D" id="3.10.10.10">
    <property type="entry name" value="HIV Type 1 Reverse Transcriptase, subunit A, domain 1"/>
    <property type="match status" value="1"/>
</dbReference>
<reference evidence="2" key="1">
    <citation type="submission" date="2018-05" db="EMBL/GenBank/DDBJ databases">
        <title>Draft genome of Mucuna pruriens seed.</title>
        <authorList>
            <person name="Nnadi N.E."/>
            <person name="Vos R."/>
            <person name="Hasami M.H."/>
            <person name="Devisetty U.K."/>
            <person name="Aguiy J.C."/>
        </authorList>
    </citation>
    <scope>NUCLEOTIDE SEQUENCE [LARGE SCALE GENOMIC DNA]</scope>
    <source>
        <strain evidence="2">JCA_2017</strain>
    </source>
</reference>
<dbReference type="PANTHER" id="PTHR24559">
    <property type="entry name" value="TRANSPOSON TY3-I GAG-POL POLYPROTEIN"/>
    <property type="match status" value="1"/>
</dbReference>
<evidence type="ECO:0000313" key="2">
    <source>
        <dbReference type="EMBL" id="RDX98171.1"/>
    </source>
</evidence>
<dbReference type="OrthoDB" id="1434496at2759"/>
<evidence type="ECO:0000313" key="3">
    <source>
        <dbReference type="Proteomes" id="UP000257109"/>
    </source>
</evidence>
<dbReference type="CDD" id="cd01647">
    <property type="entry name" value="RT_LTR"/>
    <property type="match status" value="1"/>
</dbReference>